<protein>
    <submittedName>
        <fullName evidence="2">Uncharacterized protein</fullName>
    </submittedName>
</protein>
<gene>
    <name evidence="2" type="ORF">MPH_13435</name>
</gene>
<dbReference type="Proteomes" id="UP000007129">
    <property type="component" value="Unassembled WGS sequence"/>
</dbReference>
<dbReference type="HOGENOM" id="CLU_3263232_0_0_1"/>
<comment type="caution">
    <text evidence="2">The sequence shown here is derived from an EMBL/GenBank/DDBJ whole genome shotgun (WGS) entry which is preliminary data.</text>
</comment>
<name>K2R5S9_MACPH</name>
<dbReference type="EMBL" id="AHHD01000623">
    <property type="protein sequence ID" value="EKG09513.1"/>
    <property type="molecule type" value="Genomic_DNA"/>
</dbReference>
<accession>K2R5S9</accession>
<feature type="transmembrane region" description="Helical" evidence="1">
    <location>
        <begin position="12"/>
        <end position="28"/>
    </location>
</feature>
<evidence type="ECO:0000313" key="3">
    <source>
        <dbReference type="Proteomes" id="UP000007129"/>
    </source>
</evidence>
<reference evidence="2 3" key="1">
    <citation type="journal article" date="2012" name="BMC Genomics">
        <title>Tools to kill: Genome of one of the most destructive plant pathogenic fungi Macrophomina phaseolina.</title>
        <authorList>
            <person name="Islam M.S."/>
            <person name="Haque M.S."/>
            <person name="Islam M.M."/>
            <person name="Emdad E.M."/>
            <person name="Halim A."/>
            <person name="Hossen Q.M.M."/>
            <person name="Hossain M.Z."/>
            <person name="Ahmed B."/>
            <person name="Rahim S."/>
            <person name="Rahman M.S."/>
            <person name="Alam M.M."/>
            <person name="Hou S."/>
            <person name="Wan X."/>
            <person name="Saito J.A."/>
            <person name="Alam M."/>
        </authorList>
    </citation>
    <scope>NUCLEOTIDE SEQUENCE [LARGE SCALE GENOMIC DNA]</scope>
    <source>
        <strain evidence="2 3">MS6</strain>
    </source>
</reference>
<feature type="non-terminal residue" evidence="2">
    <location>
        <position position="1"/>
    </location>
</feature>
<organism evidence="2 3">
    <name type="scientific">Macrophomina phaseolina (strain MS6)</name>
    <name type="common">Charcoal rot fungus</name>
    <dbReference type="NCBI Taxonomy" id="1126212"/>
    <lineage>
        <taxon>Eukaryota</taxon>
        <taxon>Fungi</taxon>
        <taxon>Dikarya</taxon>
        <taxon>Ascomycota</taxon>
        <taxon>Pezizomycotina</taxon>
        <taxon>Dothideomycetes</taxon>
        <taxon>Dothideomycetes incertae sedis</taxon>
        <taxon>Botryosphaeriales</taxon>
        <taxon>Botryosphaeriaceae</taxon>
        <taxon>Macrophomina</taxon>
    </lineage>
</organism>
<evidence type="ECO:0000313" key="2">
    <source>
        <dbReference type="EMBL" id="EKG09513.1"/>
    </source>
</evidence>
<keyword evidence="1" id="KW-0812">Transmembrane</keyword>
<dbReference type="AlphaFoldDB" id="K2R5S9"/>
<dbReference type="VEuPathDB" id="FungiDB:MPH_13435"/>
<keyword evidence="1" id="KW-1133">Transmembrane helix</keyword>
<proteinExistence type="predicted"/>
<sequence length="42" mass="5190">LFFYVISSIAKYIYFIIFIFFTVVNFKVEESKLFYLLYLFSI</sequence>
<evidence type="ECO:0000256" key="1">
    <source>
        <dbReference type="SAM" id="Phobius"/>
    </source>
</evidence>
<keyword evidence="1" id="KW-0472">Membrane</keyword>
<dbReference type="InParanoid" id="K2R5S9"/>